<dbReference type="HOGENOM" id="CLU_1289117_0_0_1"/>
<feature type="compositionally biased region" description="Basic and acidic residues" evidence="1">
    <location>
        <begin position="1"/>
        <end position="11"/>
    </location>
</feature>
<dbReference type="Proteomes" id="UP000001194">
    <property type="component" value="Unassembled WGS sequence"/>
</dbReference>
<keyword evidence="3" id="KW-1185">Reference proteome</keyword>
<dbReference type="InParanoid" id="B0CSS4"/>
<feature type="region of interest" description="Disordered" evidence="1">
    <location>
        <begin position="1"/>
        <end position="63"/>
    </location>
</feature>
<organism evidence="3">
    <name type="scientific">Laccaria bicolor (strain S238N-H82 / ATCC MYA-4686)</name>
    <name type="common">Bicoloured deceiver</name>
    <name type="synonym">Laccaria laccata var. bicolor</name>
    <dbReference type="NCBI Taxonomy" id="486041"/>
    <lineage>
        <taxon>Eukaryota</taxon>
        <taxon>Fungi</taxon>
        <taxon>Dikarya</taxon>
        <taxon>Basidiomycota</taxon>
        <taxon>Agaricomycotina</taxon>
        <taxon>Agaricomycetes</taxon>
        <taxon>Agaricomycetidae</taxon>
        <taxon>Agaricales</taxon>
        <taxon>Agaricineae</taxon>
        <taxon>Hydnangiaceae</taxon>
        <taxon>Laccaria</taxon>
    </lineage>
</organism>
<feature type="compositionally biased region" description="Polar residues" evidence="1">
    <location>
        <begin position="103"/>
        <end position="114"/>
    </location>
</feature>
<evidence type="ECO:0000313" key="3">
    <source>
        <dbReference type="Proteomes" id="UP000001194"/>
    </source>
</evidence>
<dbReference type="RefSeq" id="XP_001874918.1">
    <property type="nucleotide sequence ID" value="XM_001874883.1"/>
</dbReference>
<dbReference type="KEGG" id="lbc:LACBIDRAFT_306119"/>
<sequence>MHDGSRLKLDSSPHSLRRKRRAAPNFDISFTDLKGPESSDRGLLFEANLDDDDDNDLPEGIFPVLSNKATPKTDYSNSAVDDLVCTPPENTSKKTGPEYCETSPVSPANVSLTRPSKKRKVDNEVMTDDQELTALFCQTSEQDQPGHFEDSVVSVESPRKPQLTPMKPIPDSLKDGACQTRLVLDVHSPGGGDSNDDEFTELDAWLQSGSVRIV</sequence>
<gene>
    <name evidence="2" type="ORF">LACBIDRAFT_306119</name>
</gene>
<reference evidence="2 3" key="1">
    <citation type="journal article" date="2008" name="Nature">
        <title>The genome of Laccaria bicolor provides insights into mycorrhizal symbiosis.</title>
        <authorList>
            <person name="Martin F."/>
            <person name="Aerts A."/>
            <person name="Ahren D."/>
            <person name="Brun A."/>
            <person name="Danchin E.G.J."/>
            <person name="Duchaussoy F."/>
            <person name="Gibon J."/>
            <person name="Kohler A."/>
            <person name="Lindquist E."/>
            <person name="Pereda V."/>
            <person name="Salamov A."/>
            <person name="Shapiro H.J."/>
            <person name="Wuyts J."/>
            <person name="Blaudez D."/>
            <person name="Buee M."/>
            <person name="Brokstein P."/>
            <person name="Canbaeck B."/>
            <person name="Cohen D."/>
            <person name="Courty P.E."/>
            <person name="Coutinho P.M."/>
            <person name="Delaruelle C."/>
            <person name="Detter J.C."/>
            <person name="Deveau A."/>
            <person name="DiFazio S."/>
            <person name="Duplessis S."/>
            <person name="Fraissinet-Tachet L."/>
            <person name="Lucic E."/>
            <person name="Frey-Klett P."/>
            <person name="Fourrey C."/>
            <person name="Feussner I."/>
            <person name="Gay G."/>
            <person name="Grimwood J."/>
            <person name="Hoegger P.J."/>
            <person name="Jain P."/>
            <person name="Kilaru S."/>
            <person name="Labbe J."/>
            <person name="Lin Y.C."/>
            <person name="Legue V."/>
            <person name="Le Tacon F."/>
            <person name="Marmeisse R."/>
            <person name="Melayah D."/>
            <person name="Montanini B."/>
            <person name="Muratet M."/>
            <person name="Nehls U."/>
            <person name="Niculita-Hirzel H."/>
            <person name="Oudot-Le Secq M.P."/>
            <person name="Peter M."/>
            <person name="Quesneville H."/>
            <person name="Rajashekar B."/>
            <person name="Reich M."/>
            <person name="Rouhier N."/>
            <person name="Schmutz J."/>
            <person name="Yin T."/>
            <person name="Chalot M."/>
            <person name="Henrissat B."/>
            <person name="Kuees U."/>
            <person name="Lucas S."/>
            <person name="Van de Peer Y."/>
            <person name="Podila G.K."/>
            <person name="Polle A."/>
            <person name="Pukkila P.J."/>
            <person name="Richardson P.M."/>
            <person name="Rouze P."/>
            <person name="Sanders I.R."/>
            <person name="Stajich J.E."/>
            <person name="Tunlid A."/>
            <person name="Tuskan G."/>
            <person name="Grigoriev I.V."/>
        </authorList>
    </citation>
    <scope>NUCLEOTIDE SEQUENCE [LARGE SCALE GENOMIC DNA]</scope>
    <source>
        <strain evidence="3">S238N-H82 / ATCC MYA-4686</strain>
    </source>
</reference>
<evidence type="ECO:0000313" key="2">
    <source>
        <dbReference type="EMBL" id="EDR14359.1"/>
    </source>
</evidence>
<dbReference type="GeneID" id="6070900"/>
<feature type="compositionally biased region" description="Acidic residues" evidence="1">
    <location>
        <begin position="48"/>
        <end position="57"/>
    </location>
</feature>
<accession>B0CSS4</accession>
<protein>
    <submittedName>
        <fullName evidence="2">Predicted protein</fullName>
    </submittedName>
</protein>
<dbReference type="EMBL" id="DS547092">
    <property type="protein sequence ID" value="EDR14359.1"/>
    <property type="molecule type" value="Genomic_DNA"/>
</dbReference>
<feature type="region of interest" description="Disordered" evidence="1">
    <location>
        <begin position="143"/>
        <end position="174"/>
    </location>
</feature>
<feature type="region of interest" description="Disordered" evidence="1">
    <location>
        <begin position="86"/>
        <end position="119"/>
    </location>
</feature>
<proteinExistence type="predicted"/>
<evidence type="ECO:0000256" key="1">
    <source>
        <dbReference type="SAM" id="MobiDB-lite"/>
    </source>
</evidence>
<name>B0CSS4_LACBS</name>
<dbReference type="AlphaFoldDB" id="B0CSS4"/>